<dbReference type="Proteomes" id="UP000722791">
    <property type="component" value="Unassembled WGS sequence"/>
</dbReference>
<dbReference type="SUPFAM" id="SSF158573">
    <property type="entry name" value="GINS helical bundle-like"/>
    <property type="match status" value="1"/>
</dbReference>
<dbReference type="SUPFAM" id="SSF160059">
    <property type="entry name" value="PriA/YqbF domain"/>
    <property type="match status" value="1"/>
</dbReference>
<gene>
    <name evidence="2" type="ORF">Vretimale_5047</name>
</gene>
<dbReference type="EMBL" id="BNCQ01000007">
    <property type="protein sequence ID" value="GIL99971.1"/>
    <property type="molecule type" value="Genomic_DNA"/>
</dbReference>
<dbReference type="CDD" id="cd11713">
    <property type="entry name" value="GINS_A_psf3"/>
    <property type="match status" value="1"/>
</dbReference>
<dbReference type="InterPro" id="IPR036224">
    <property type="entry name" value="GINS_bundle-like_dom_sf"/>
</dbReference>
<sequence>MADYWSLEGALAEETVVLACYNFGASGVGHILAPGLTLADVPAGNKVDTPLWLAVALTRRGMTTISPPEIYQERHRRKLNAGAECCNFKGRSPYFYDVGNKCNEFMQDPSLSAFLSHTYATRYRELVSKGLNPISGEDTLELQSKLSVEELAIFEAGRDSVARVQLWARGARPRSSSISAHPSRKRTLNARGC</sequence>
<name>A0A8J4G2Z7_9CHLO</name>
<dbReference type="InterPro" id="IPR010492">
    <property type="entry name" value="GINS_Psf3"/>
</dbReference>
<dbReference type="CDD" id="cd21693">
    <property type="entry name" value="GINS_B_Psf3"/>
    <property type="match status" value="1"/>
</dbReference>
<evidence type="ECO:0000313" key="2">
    <source>
        <dbReference type="EMBL" id="GIL99971.1"/>
    </source>
</evidence>
<dbReference type="GO" id="GO:0000811">
    <property type="term" value="C:GINS complex"/>
    <property type="evidence" value="ECO:0007669"/>
    <property type="project" value="TreeGrafter"/>
</dbReference>
<evidence type="ECO:0000313" key="3">
    <source>
        <dbReference type="Proteomes" id="UP000722791"/>
    </source>
</evidence>
<evidence type="ECO:0008006" key="4">
    <source>
        <dbReference type="Google" id="ProtNLM"/>
    </source>
</evidence>
<feature type="region of interest" description="Disordered" evidence="1">
    <location>
        <begin position="174"/>
        <end position="193"/>
    </location>
</feature>
<proteinExistence type="predicted"/>
<dbReference type="GO" id="GO:1902975">
    <property type="term" value="P:mitotic DNA replication initiation"/>
    <property type="evidence" value="ECO:0007669"/>
    <property type="project" value="TreeGrafter"/>
</dbReference>
<dbReference type="AlphaFoldDB" id="A0A8J4G2Z7"/>
<protein>
    <recommendedName>
        <fullName evidence="4">GINS subunit domain-containing protein</fullName>
    </recommendedName>
</protein>
<comment type="caution">
    <text evidence="2">The sequence shown here is derived from an EMBL/GenBank/DDBJ whole genome shotgun (WGS) entry which is preliminary data.</text>
</comment>
<reference evidence="2" key="1">
    <citation type="journal article" date="2021" name="Proc. Natl. Acad. Sci. U.S.A.">
        <title>Three genomes in the algal genus Volvox reveal the fate of a haploid sex-determining region after a transition to homothallism.</title>
        <authorList>
            <person name="Yamamoto K."/>
            <person name="Hamaji T."/>
            <person name="Kawai-Toyooka H."/>
            <person name="Matsuzaki R."/>
            <person name="Takahashi F."/>
            <person name="Nishimura Y."/>
            <person name="Kawachi M."/>
            <person name="Noguchi H."/>
            <person name="Minakuchi Y."/>
            <person name="Umen J.G."/>
            <person name="Toyoda A."/>
            <person name="Nozaki H."/>
        </authorList>
    </citation>
    <scope>NUCLEOTIDE SEQUENCE</scope>
    <source>
        <strain evidence="2">NIES-3785</strain>
    </source>
</reference>
<dbReference type="PANTHER" id="PTHR22768">
    <property type="entry name" value="DNA REPLICATION COMPLEX GINS PROTEIN PSF3"/>
    <property type="match status" value="1"/>
</dbReference>
<organism evidence="2 3">
    <name type="scientific">Volvox reticuliferus</name>
    <dbReference type="NCBI Taxonomy" id="1737510"/>
    <lineage>
        <taxon>Eukaryota</taxon>
        <taxon>Viridiplantae</taxon>
        <taxon>Chlorophyta</taxon>
        <taxon>core chlorophytes</taxon>
        <taxon>Chlorophyceae</taxon>
        <taxon>CS clade</taxon>
        <taxon>Chlamydomonadales</taxon>
        <taxon>Volvocaceae</taxon>
        <taxon>Volvox</taxon>
    </lineage>
</organism>
<feature type="compositionally biased region" description="Basic residues" evidence="1">
    <location>
        <begin position="182"/>
        <end position="193"/>
    </location>
</feature>
<dbReference type="PANTHER" id="PTHR22768:SF0">
    <property type="entry name" value="DNA REPLICATION COMPLEX GINS PROTEIN PSF3"/>
    <property type="match status" value="1"/>
</dbReference>
<evidence type="ECO:0000256" key="1">
    <source>
        <dbReference type="SAM" id="MobiDB-lite"/>
    </source>
</evidence>
<dbReference type="OrthoDB" id="2415936at2759"/>
<dbReference type="Gene3D" id="1.20.58.2050">
    <property type="match status" value="1"/>
</dbReference>
<accession>A0A8J4G2Z7</accession>
<dbReference type="InterPro" id="IPR038437">
    <property type="entry name" value="GINS_Psf3_sf"/>
</dbReference>